<feature type="region of interest" description="Disordered" evidence="10">
    <location>
        <begin position="1"/>
        <end position="92"/>
    </location>
</feature>
<evidence type="ECO:0000256" key="1">
    <source>
        <dbReference type="ARBA" id="ARBA00009762"/>
    </source>
</evidence>
<dbReference type="SUPFAM" id="SSF56747">
    <property type="entry name" value="Prim-pol domain"/>
    <property type="match status" value="1"/>
</dbReference>
<dbReference type="Pfam" id="PF01896">
    <property type="entry name" value="DNA_primase_S"/>
    <property type="match status" value="1"/>
</dbReference>
<evidence type="ECO:0000256" key="7">
    <source>
        <dbReference type="ARBA" id="ARBA00022723"/>
    </source>
</evidence>
<feature type="compositionally biased region" description="Low complexity" evidence="10">
    <location>
        <begin position="63"/>
        <end position="85"/>
    </location>
</feature>
<keyword evidence="5" id="KW-0548">Nucleotidyltransferase</keyword>
<feature type="compositionally biased region" description="Basic and acidic residues" evidence="10">
    <location>
        <begin position="1"/>
        <end position="16"/>
    </location>
</feature>
<dbReference type="CDD" id="cd04860">
    <property type="entry name" value="AE_Prim_S"/>
    <property type="match status" value="1"/>
</dbReference>
<dbReference type="Gene3D" id="3.90.920.10">
    <property type="entry name" value="DNA primase, PRIM domain"/>
    <property type="match status" value="1"/>
</dbReference>
<evidence type="ECO:0000313" key="12">
    <source>
        <dbReference type="Proteomes" id="UP001498771"/>
    </source>
</evidence>
<dbReference type="RefSeq" id="XP_064766567.1">
    <property type="nucleotide sequence ID" value="XM_064913327.1"/>
</dbReference>
<feature type="compositionally biased region" description="Polar residues" evidence="10">
    <location>
        <begin position="31"/>
        <end position="42"/>
    </location>
</feature>
<keyword evidence="2 9" id="KW-0240">DNA-directed RNA polymerase</keyword>
<accession>A0ABR1F112</accession>
<keyword evidence="8" id="KW-0804">Transcription</keyword>
<evidence type="ECO:0000256" key="10">
    <source>
        <dbReference type="SAM" id="MobiDB-lite"/>
    </source>
</evidence>
<feature type="compositionally biased region" description="Acidic residues" evidence="10">
    <location>
        <begin position="51"/>
        <end position="62"/>
    </location>
</feature>
<evidence type="ECO:0000256" key="4">
    <source>
        <dbReference type="ARBA" id="ARBA00022679"/>
    </source>
</evidence>
<evidence type="ECO:0000256" key="5">
    <source>
        <dbReference type="ARBA" id="ARBA00022695"/>
    </source>
</evidence>
<dbReference type="PANTHER" id="PTHR10536">
    <property type="entry name" value="DNA PRIMASE SMALL SUBUNIT"/>
    <property type="match status" value="1"/>
</dbReference>
<keyword evidence="4 9" id="KW-0808">Transferase</keyword>
<dbReference type="InterPro" id="IPR002755">
    <property type="entry name" value="DNA_primase_S"/>
</dbReference>
<comment type="similarity">
    <text evidence="1 9">Belongs to the eukaryotic-type primase small subunit family.</text>
</comment>
<evidence type="ECO:0000256" key="8">
    <source>
        <dbReference type="ARBA" id="ARBA00023163"/>
    </source>
</evidence>
<dbReference type="GeneID" id="90038839"/>
<dbReference type="EMBL" id="JBBJBU010000011">
    <property type="protein sequence ID" value="KAK7203534.1"/>
    <property type="molecule type" value="Genomic_DNA"/>
</dbReference>
<evidence type="ECO:0000256" key="6">
    <source>
        <dbReference type="ARBA" id="ARBA00022705"/>
    </source>
</evidence>
<proteinExistence type="inferred from homology"/>
<evidence type="ECO:0000256" key="3">
    <source>
        <dbReference type="ARBA" id="ARBA00022515"/>
    </source>
</evidence>
<evidence type="ECO:0000313" key="11">
    <source>
        <dbReference type="EMBL" id="KAK7203534.1"/>
    </source>
</evidence>
<gene>
    <name evidence="11" type="ORF">BZA70DRAFT_282694</name>
</gene>
<organism evidence="11 12">
    <name type="scientific">Myxozyma melibiosi</name>
    <dbReference type="NCBI Taxonomy" id="54550"/>
    <lineage>
        <taxon>Eukaryota</taxon>
        <taxon>Fungi</taxon>
        <taxon>Dikarya</taxon>
        <taxon>Ascomycota</taxon>
        <taxon>Saccharomycotina</taxon>
        <taxon>Lipomycetes</taxon>
        <taxon>Lipomycetales</taxon>
        <taxon>Lipomycetaceae</taxon>
        <taxon>Myxozyma</taxon>
    </lineage>
</organism>
<dbReference type="Proteomes" id="UP001498771">
    <property type="component" value="Unassembled WGS sequence"/>
</dbReference>
<protein>
    <recommendedName>
        <fullName evidence="9">DNA primase</fullName>
        <ecNumber evidence="9">2.7.7.-</ecNumber>
    </recommendedName>
</protein>
<sequence>MPSFKTDDLSQCRDPTEASSPQSQSSVVQQFDGNIQTSSSPTPVAVKEDDMFGDEDDDDFEAAADALESKSSSAPSSSAPMVAPISTPPSKTAGLDASDMPIFYQRLMPFKEIFQWLNHFPSPTTSFTNREFAFTLQNDAYLRYQSFPTSDAFKKEVNRLLPSRFEIGPVYSANPRDRKIVRKTAFRPLEKELVFDIDMTDYDDVRTCCKGTDICSKCWNFITVAIRVIDQALREDFGFQHVLWVYSGRRGAHAWVCDKRARTLDDSKRRAVASYFEVLKGGAQSSKRVNLKRPLHPFVARSLNILRDSFKDTILIGQDPWRTQESAEKLLSLLPDRELNDALRKKWASSGDRSSLQKWADIDALAEQGVSRTLDPTHLLEAKQDVILEYLYPRLDAEVSKHLNHLLKSPFCVHPGTGRVCVPINGERPETFDPMDVPTAGMLTAEINEWDMVHKTLDSPEREKLSDYEKTSLKPYVEYFHRFVSGLMKEEMKQKRQREAESSGSLDF</sequence>
<dbReference type="EC" id="2.7.7.-" evidence="9"/>
<feature type="compositionally biased region" description="Low complexity" evidence="10">
    <location>
        <begin position="19"/>
        <end position="30"/>
    </location>
</feature>
<reference evidence="11 12" key="1">
    <citation type="submission" date="2024-03" db="EMBL/GenBank/DDBJ databases">
        <title>Genome-scale model development and genomic sequencing of the oleaginous clade Lipomyces.</title>
        <authorList>
            <consortium name="Lawrence Berkeley National Laboratory"/>
            <person name="Czajka J.J."/>
            <person name="Han Y."/>
            <person name="Kim J."/>
            <person name="Mondo S.J."/>
            <person name="Hofstad B.A."/>
            <person name="Robles A."/>
            <person name="Haridas S."/>
            <person name="Riley R."/>
            <person name="LaButti K."/>
            <person name="Pangilinan J."/>
            <person name="Andreopoulos W."/>
            <person name="Lipzen A."/>
            <person name="Yan J."/>
            <person name="Wang M."/>
            <person name="Ng V."/>
            <person name="Grigoriev I.V."/>
            <person name="Spatafora J.W."/>
            <person name="Magnuson J.K."/>
            <person name="Baker S.E."/>
            <person name="Pomraning K.R."/>
        </authorList>
    </citation>
    <scope>NUCLEOTIDE SEQUENCE [LARGE SCALE GENOMIC DNA]</scope>
    <source>
        <strain evidence="11 12">Phaff 52-87</strain>
    </source>
</reference>
<evidence type="ECO:0000256" key="2">
    <source>
        <dbReference type="ARBA" id="ARBA00022478"/>
    </source>
</evidence>
<evidence type="ECO:0000256" key="9">
    <source>
        <dbReference type="RuleBase" id="RU003514"/>
    </source>
</evidence>
<name>A0ABR1F112_9ASCO</name>
<keyword evidence="6 9" id="KW-0235">DNA replication</keyword>
<dbReference type="InterPro" id="IPR014052">
    <property type="entry name" value="DNA_primase_ssu_euk/arc"/>
</dbReference>
<keyword evidence="7" id="KW-0479">Metal-binding</keyword>
<keyword evidence="12" id="KW-1185">Reference proteome</keyword>
<dbReference type="NCBIfam" id="TIGR00335">
    <property type="entry name" value="primase_sml"/>
    <property type="match status" value="1"/>
</dbReference>
<comment type="caution">
    <text evidence="11">The sequence shown here is derived from an EMBL/GenBank/DDBJ whole genome shotgun (WGS) entry which is preliminary data.</text>
</comment>
<keyword evidence="3 9" id="KW-0639">Primosome</keyword>